<dbReference type="OMA" id="YMSERTL"/>
<evidence type="ECO:0000313" key="8">
    <source>
        <dbReference type="Proteomes" id="UP000053558"/>
    </source>
</evidence>
<feature type="transmembrane region" description="Helical" evidence="6">
    <location>
        <begin position="454"/>
        <end position="477"/>
    </location>
</feature>
<accession>A0A5M3MGE0</accession>
<dbReference type="EMBL" id="JH711582">
    <property type="protein sequence ID" value="EIW78308.1"/>
    <property type="molecule type" value="Genomic_DNA"/>
</dbReference>
<protein>
    <recommendedName>
        <fullName evidence="9">Auxin efflux carrier</fullName>
    </recommendedName>
</protein>
<keyword evidence="3 6" id="KW-1133">Transmembrane helix</keyword>
<dbReference type="GO" id="GO:0005783">
    <property type="term" value="C:endoplasmic reticulum"/>
    <property type="evidence" value="ECO:0007669"/>
    <property type="project" value="TreeGrafter"/>
</dbReference>
<evidence type="ECO:0000256" key="2">
    <source>
        <dbReference type="ARBA" id="ARBA00022692"/>
    </source>
</evidence>
<evidence type="ECO:0000256" key="3">
    <source>
        <dbReference type="ARBA" id="ARBA00022989"/>
    </source>
</evidence>
<reference evidence="8" key="1">
    <citation type="journal article" date="2012" name="Science">
        <title>The Paleozoic origin of enzymatic lignin decomposition reconstructed from 31 fungal genomes.</title>
        <authorList>
            <person name="Floudas D."/>
            <person name="Binder M."/>
            <person name="Riley R."/>
            <person name="Barry K."/>
            <person name="Blanchette R.A."/>
            <person name="Henrissat B."/>
            <person name="Martinez A.T."/>
            <person name="Otillar R."/>
            <person name="Spatafora J.W."/>
            <person name="Yadav J.S."/>
            <person name="Aerts A."/>
            <person name="Benoit I."/>
            <person name="Boyd A."/>
            <person name="Carlson A."/>
            <person name="Copeland A."/>
            <person name="Coutinho P.M."/>
            <person name="de Vries R.P."/>
            <person name="Ferreira P."/>
            <person name="Findley K."/>
            <person name="Foster B."/>
            <person name="Gaskell J."/>
            <person name="Glotzer D."/>
            <person name="Gorecki P."/>
            <person name="Heitman J."/>
            <person name="Hesse C."/>
            <person name="Hori C."/>
            <person name="Igarashi K."/>
            <person name="Jurgens J.A."/>
            <person name="Kallen N."/>
            <person name="Kersten P."/>
            <person name="Kohler A."/>
            <person name="Kuees U."/>
            <person name="Kumar T.K.A."/>
            <person name="Kuo A."/>
            <person name="LaButti K."/>
            <person name="Larrondo L.F."/>
            <person name="Lindquist E."/>
            <person name="Ling A."/>
            <person name="Lombard V."/>
            <person name="Lucas S."/>
            <person name="Lundell T."/>
            <person name="Martin R."/>
            <person name="McLaughlin D.J."/>
            <person name="Morgenstern I."/>
            <person name="Morin E."/>
            <person name="Murat C."/>
            <person name="Nagy L.G."/>
            <person name="Nolan M."/>
            <person name="Ohm R.A."/>
            <person name="Patyshakuliyeva A."/>
            <person name="Rokas A."/>
            <person name="Ruiz-Duenas F.J."/>
            <person name="Sabat G."/>
            <person name="Salamov A."/>
            <person name="Samejima M."/>
            <person name="Schmutz J."/>
            <person name="Slot J.C."/>
            <person name="St John F."/>
            <person name="Stenlid J."/>
            <person name="Sun H."/>
            <person name="Sun S."/>
            <person name="Syed K."/>
            <person name="Tsang A."/>
            <person name="Wiebenga A."/>
            <person name="Young D."/>
            <person name="Pisabarro A."/>
            <person name="Eastwood D.C."/>
            <person name="Martin F."/>
            <person name="Cullen D."/>
            <person name="Grigoriev I.V."/>
            <person name="Hibbett D.S."/>
        </authorList>
    </citation>
    <scope>NUCLEOTIDE SEQUENCE [LARGE SCALE GENOMIC DNA]</scope>
    <source>
        <strain evidence="8">RWD-64-598 SS2</strain>
    </source>
</reference>
<feature type="transmembrane region" description="Helical" evidence="6">
    <location>
        <begin position="74"/>
        <end position="95"/>
    </location>
</feature>
<feature type="region of interest" description="Disordered" evidence="5">
    <location>
        <begin position="224"/>
        <end position="243"/>
    </location>
</feature>
<feature type="region of interest" description="Disordered" evidence="5">
    <location>
        <begin position="330"/>
        <end position="372"/>
    </location>
</feature>
<feature type="compositionally biased region" description="Low complexity" evidence="5">
    <location>
        <begin position="224"/>
        <end position="236"/>
    </location>
</feature>
<sequence length="555" mass="59505">MESSPFLPLLGTVINSILQVVVVCFSGYVAARQGVIDKNLQRSLNKLNVSLFTPALLFSKVAFTLTPEKLRELWIIPLFFVIVISLSWVAATVLGKMFRLKRSQRNFAKVASMFQNSNSLPIALMQSLVTTVAELRWDPDDEPGAMLGRALTYLATFSTLGMILRWSWGVSLLTVPDAPKDIQINVIIDGSAAHDDSLNQSDRSSVVDSASESTVSPYTFATADASSQQARPSAPSLGLDGAQPVSLPSRASLPKRAWDMFNSVMTPPLWAILLSIIVVCVPPLRQFLDVHLPPVKGALAAAGGCSIPLTMVVLGAYFCNSVEEGPNASITRARAPAAKDGQDRGSARGQTATEGATDEGEQESTRSISTVHTVPSTTSVFGMFQDAFRMRRTGKSSGGRVRLDGDDEAGLPVSASEVGAATSSSSQHETEREQQQKVNTAEDQEDKASEGRTVLVAVLARMVLVPLVLVPLFALSVRWTAHDAFEDPVFIVSMILLIASPPAVTLAQLTQAASSTAADVFERLVSRTIFWSYCIMTPPSTVIVVLIGLAIAGRV</sequence>
<dbReference type="RefSeq" id="XP_007771367.1">
    <property type="nucleotide sequence ID" value="XM_007773177.1"/>
</dbReference>
<feature type="transmembrane region" description="Helical" evidence="6">
    <location>
        <begin position="529"/>
        <end position="552"/>
    </location>
</feature>
<proteinExistence type="predicted"/>
<name>A0A5M3MGE0_CONPW</name>
<dbReference type="AlphaFoldDB" id="A0A5M3MGE0"/>
<dbReference type="Pfam" id="PF03547">
    <property type="entry name" value="Mem_trans"/>
    <property type="match status" value="1"/>
</dbReference>
<dbReference type="PANTHER" id="PTHR31794">
    <property type="entry name" value="AUXIN EFFLUX TRANSPORTER FAMILY PROTEIN (EUROFUNG)"/>
    <property type="match status" value="1"/>
</dbReference>
<dbReference type="GO" id="GO:0016020">
    <property type="term" value="C:membrane"/>
    <property type="evidence" value="ECO:0007669"/>
    <property type="project" value="UniProtKB-SubCell"/>
</dbReference>
<evidence type="ECO:0000256" key="5">
    <source>
        <dbReference type="SAM" id="MobiDB-lite"/>
    </source>
</evidence>
<dbReference type="Proteomes" id="UP000053558">
    <property type="component" value="Unassembled WGS sequence"/>
</dbReference>
<keyword evidence="2 6" id="KW-0812">Transmembrane</keyword>
<comment type="subcellular location">
    <subcellularLocation>
        <location evidence="1">Membrane</location>
        <topology evidence="1">Multi-pass membrane protein</topology>
    </subcellularLocation>
</comment>
<dbReference type="InterPro" id="IPR004776">
    <property type="entry name" value="Mem_transp_PIN-like"/>
</dbReference>
<organism evidence="7 8">
    <name type="scientific">Coniophora puteana (strain RWD-64-598)</name>
    <name type="common">Brown rot fungus</name>
    <dbReference type="NCBI Taxonomy" id="741705"/>
    <lineage>
        <taxon>Eukaryota</taxon>
        <taxon>Fungi</taxon>
        <taxon>Dikarya</taxon>
        <taxon>Basidiomycota</taxon>
        <taxon>Agaricomycotina</taxon>
        <taxon>Agaricomycetes</taxon>
        <taxon>Agaricomycetidae</taxon>
        <taxon>Boletales</taxon>
        <taxon>Coniophorineae</taxon>
        <taxon>Coniophoraceae</taxon>
        <taxon>Coniophora</taxon>
    </lineage>
</organism>
<evidence type="ECO:0000313" key="7">
    <source>
        <dbReference type="EMBL" id="EIW78308.1"/>
    </source>
</evidence>
<dbReference type="OrthoDB" id="2499604at2759"/>
<feature type="transmembrane region" description="Helical" evidence="6">
    <location>
        <begin position="297"/>
        <end position="318"/>
    </location>
</feature>
<comment type="caution">
    <text evidence="7">The sequence shown here is derived from an EMBL/GenBank/DDBJ whole genome shotgun (WGS) entry which is preliminary data.</text>
</comment>
<feature type="region of interest" description="Disordered" evidence="5">
    <location>
        <begin position="393"/>
        <end position="446"/>
    </location>
</feature>
<keyword evidence="8" id="KW-1185">Reference proteome</keyword>
<dbReference type="GO" id="GO:0055085">
    <property type="term" value="P:transmembrane transport"/>
    <property type="evidence" value="ECO:0007669"/>
    <property type="project" value="InterPro"/>
</dbReference>
<dbReference type="KEGG" id="cput:CONPUDRAFT_83769"/>
<evidence type="ECO:0008006" key="9">
    <source>
        <dbReference type="Google" id="ProtNLM"/>
    </source>
</evidence>
<dbReference type="GeneID" id="19210651"/>
<evidence type="ECO:0000256" key="6">
    <source>
        <dbReference type="SAM" id="Phobius"/>
    </source>
</evidence>
<feature type="transmembrane region" description="Helical" evidence="6">
    <location>
        <begin position="489"/>
        <end position="509"/>
    </location>
</feature>
<evidence type="ECO:0000256" key="4">
    <source>
        <dbReference type="ARBA" id="ARBA00023136"/>
    </source>
</evidence>
<feature type="transmembrane region" description="Helical" evidence="6">
    <location>
        <begin position="268"/>
        <end position="285"/>
    </location>
</feature>
<keyword evidence="4 6" id="KW-0472">Membrane</keyword>
<gene>
    <name evidence="7" type="ORF">CONPUDRAFT_83769</name>
</gene>
<dbReference type="PANTHER" id="PTHR31794:SF2">
    <property type="entry name" value="AUXIN EFFLUX TRANSPORTER FAMILY PROTEIN (EUROFUNG)"/>
    <property type="match status" value="1"/>
</dbReference>
<feature type="transmembrane region" description="Helical" evidence="6">
    <location>
        <begin position="6"/>
        <end position="31"/>
    </location>
</feature>
<evidence type="ECO:0000256" key="1">
    <source>
        <dbReference type="ARBA" id="ARBA00004141"/>
    </source>
</evidence>